<reference evidence="3 4" key="1">
    <citation type="submission" date="2016-03" db="EMBL/GenBank/DDBJ databases">
        <title>Choanephora cucurbitarum.</title>
        <authorList>
            <person name="Min B."/>
            <person name="Park H."/>
            <person name="Park J.-H."/>
            <person name="Shin H.-D."/>
            <person name="Choi I.-G."/>
        </authorList>
    </citation>
    <scope>NUCLEOTIDE SEQUENCE [LARGE SCALE GENOMIC DNA]</scope>
    <source>
        <strain evidence="3 4">KUS-F28377</strain>
    </source>
</reference>
<dbReference type="Proteomes" id="UP000093000">
    <property type="component" value="Unassembled WGS sequence"/>
</dbReference>
<name>A0A1C7NG30_9FUNG</name>
<comment type="caution">
    <text evidence="3">The sequence shown here is derived from an EMBL/GenBank/DDBJ whole genome shotgun (WGS) entry which is preliminary data.</text>
</comment>
<keyword evidence="2" id="KW-1133">Transmembrane helix</keyword>
<feature type="transmembrane region" description="Helical" evidence="2">
    <location>
        <begin position="115"/>
        <end position="133"/>
    </location>
</feature>
<evidence type="ECO:0000313" key="4">
    <source>
        <dbReference type="Proteomes" id="UP000093000"/>
    </source>
</evidence>
<dbReference type="InParanoid" id="A0A1C7NG30"/>
<protein>
    <submittedName>
        <fullName evidence="3">Uncharacterized protein</fullName>
    </submittedName>
</protein>
<keyword evidence="2" id="KW-0472">Membrane</keyword>
<feature type="coiled-coil region" evidence="1">
    <location>
        <begin position="181"/>
        <end position="208"/>
    </location>
</feature>
<proteinExistence type="predicted"/>
<keyword evidence="2" id="KW-0812">Transmembrane</keyword>
<evidence type="ECO:0000256" key="1">
    <source>
        <dbReference type="SAM" id="Coils"/>
    </source>
</evidence>
<dbReference type="PANTHER" id="PTHR42032:SF1">
    <property type="entry name" value="YALI0E30679P"/>
    <property type="match status" value="1"/>
</dbReference>
<evidence type="ECO:0000313" key="3">
    <source>
        <dbReference type="EMBL" id="OBZ87930.1"/>
    </source>
</evidence>
<accession>A0A1C7NG30</accession>
<feature type="transmembrane region" description="Helical" evidence="2">
    <location>
        <begin position="26"/>
        <end position="47"/>
    </location>
</feature>
<organism evidence="3 4">
    <name type="scientific">Choanephora cucurbitarum</name>
    <dbReference type="NCBI Taxonomy" id="101091"/>
    <lineage>
        <taxon>Eukaryota</taxon>
        <taxon>Fungi</taxon>
        <taxon>Fungi incertae sedis</taxon>
        <taxon>Mucoromycota</taxon>
        <taxon>Mucoromycotina</taxon>
        <taxon>Mucoromycetes</taxon>
        <taxon>Mucorales</taxon>
        <taxon>Mucorineae</taxon>
        <taxon>Choanephoraceae</taxon>
        <taxon>Choanephoroideae</taxon>
        <taxon>Choanephora</taxon>
    </lineage>
</organism>
<dbReference type="PANTHER" id="PTHR42032">
    <property type="entry name" value="YALI0E30679P"/>
    <property type="match status" value="1"/>
</dbReference>
<keyword evidence="4" id="KW-1185">Reference proteome</keyword>
<evidence type="ECO:0000256" key="2">
    <source>
        <dbReference type="SAM" id="Phobius"/>
    </source>
</evidence>
<feature type="transmembrane region" description="Helical" evidence="2">
    <location>
        <begin position="53"/>
        <end position="74"/>
    </location>
</feature>
<feature type="coiled-coil region" evidence="1">
    <location>
        <begin position="89"/>
        <end position="116"/>
    </location>
</feature>
<sequence>MSLFDKEANLERRPLQHGTKKTDAMLVPWPIVLAVIPTLGSFLGGSADIWSDFIVVLLILFYVYKWMTVPWSYYESAKSRNMLYQQTPMKKASLMSEKEKEKNQAIQKELNRHELAGLAWVVLSPAIAGYTLHYSRYLLSNFDRYISSFNIGVFILAASIKPVTHILTLLQGRTMFLQSESQVTESQIDLLENKIDILERQVYWLRQQASKKHDDHKSDNYTLHHLAKAFNRAEKRDIALRSCMQDQLDEIDNRVREFSQRIGAQPGHKNKKNTSEPYYLWHIIVRLCLLPLNMSLWIIRHTFWFLPAHSTDRIREKDELSSFVPYNTAESCYSSEGNVAAF</sequence>
<dbReference type="AlphaFoldDB" id="A0A1C7NG30"/>
<dbReference type="OrthoDB" id="10263751at2759"/>
<dbReference type="STRING" id="101091.A0A1C7NG30"/>
<keyword evidence="1" id="KW-0175">Coiled coil</keyword>
<gene>
    <name evidence="3" type="ORF">A0J61_04017</name>
</gene>
<feature type="transmembrane region" description="Helical" evidence="2">
    <location>
        <begin position="145"/>
        <end position="170"/>
    </location>
</feature>
<dbReference type="EMBL" id="LUGH01000187">
    <property type="protein sequence ID" value="OBZ87930.1"/>
    <property type="molecule type" value="Genomic_DNA"/>
</dbReference>